<dbReference type="EMBL" id="CABITT030000003">
    <property type="protein sequence ID" value="VVA99897.1"/>
    <property type="molecule type" value="Genomic_DNA"/>
</dbReference>
<keyword evidence="2" id="KW-1185">Reference proteome</keyword>
<name>A0A565BE51_9BRAS</name>
<organism evidence="1 2">
    <name type="scientific">Arabis nemorensis</name>
    <dbReference type="NCBI Taxonomy" id="586526"/>
    <lineage>
        <taxon>Eukaryota</taxon>
        <taxon>Viridiplantae</taxon>
        <taxon>Streptophyta</taxon>
        <taxon>Embryophyta</taxon>
        <taxon>Tracheophyta</taxon>
        <taxon>Spermatophyta</taxon>
        <taxon>Magnoliopsida</taxon>
        <taxon>eudicotyledons</taxon>
        <taxon>Gunneridae</taxon>
        <taxon>Pentapetalae</taxon>
        <taxon>rosids</taxon>
        <taxon>malvids</taxon>
        <taxon>Brassicales</taxon>
        <taxon>Brassicaceae</taxon>
        <taxon>Arabideae</taxon>
        <taxon>Arabis</taxon>
    </lineage>
</organism>
<dbReference type="Proteomes" id="UP000489600">
    <property type="component" value="Unassembled WGS sequence"/>
</dbReference>
<evidence type="ECO:0000313" key="2">
    <source>
        <dbReference type="Proteomes" id="UP000489600"/>
    </source>
</evidence>
<sequence>MDSEEVSGGGWEFPKKVVRRPTGLTEPRELRVVLDLQTMDFDGYFQPRFLRTNITNAVEEVMKDKFRYPEIKAYLMAEPTEEYQRNLVYLGKFCEIIICYSRKPRCRECKRLVAQERKRKLS</sequence>
<reference evidence="1" key="1">
    <citation type="submission" date="2019-07" db="EMBL/GenBank/DDBJ databases">
        <authorList>
            <person name="Dittberner H."/>
        </authorList>
    </citation>
    <scope>NUCLEOTIDE SEQUENCE [LARGE SCALE GENOMIC DNA]</scope>
</reference>
<accession>A0A565BE51</accession>
<evidence type="ECO:0000313" key="1">
    <source>
        <dbReference type="EMBL" id="VVA99897.1"/>
    </source>
</evidence>
<protein>
    <submittedName>
        <fullName evidence="1">Uncharacterized protein</fullName>
    </submittedName>
</protein>
<proteinExistence type="predicted"/>
<comment type="caution">
    <text evidence="1">The sequence shown here is derived from an EMBL/GenBank/DDBJ whole genome shotgun (WGS) entry which is preliminary data.</text>
</comment>
<gene>
    <name evidence="1" type="ORF">ANE_LOCUS10342</name>
</gene>
<dbReference type="AlphaFoldDB" id="A0A565BE51"/>